<evidence type="ECO:0000313" key="2">
    <source>
        <dbReference type="EMBL" id="QDY52102.1"/>
    </source>
</evidence>
<keyword evidence="1" id="KW-0812">Transmembrane</keyword>
<dbReference type="Gene3D" id="1.10.1200.120">
    <property type="entry name" value="Large-conductance mechanosensitive channel, MscL, domain 1"/>
    <property type="match status" value="1"/>
</dbReference>
<keyword evidence="1" id="KW-0472">Membrane</keyword>
<dbReference type="EMBL" id="MK250087">
    <property type="protein sequence ID" value="QDY52102.1"/>
    <property type="molecule type" value="Genomic_DNA"/>
</dbReference>
<evidence type="ECO:0000256" key="1">
    <source>
        <dbReference type="SAM" id="Phobius"/>
    </source>
</evidence>
<dbReference type="InterPro" id="IPR036019">
    <property type="entry name" value="MscL_channel"/>
</dbReference>
<reference evidence="2" key="1">
    <citation type="submission" date="2018-11" db="EMBL/GenBank/DDBJ databases">
        <title>A distinct lineage of giant viruses engineers rhodopsin photosystems in predatory marine eukaryotes.</title>
        <authorList>
            <person name="Needham D.M."/>
            <person name="Yoshizawa S."/>
            <person name="Hosaka T."/>
            <person name="Poirier C."/>
            <person name="Choi C.-J."/>
            <person name="Hehenberger E."/>
            <person name="Irwin N.A.T."/>
            <person name="Wilken S."/>
            <person name="Yung C.-M."/>
            <person name="Bachy C."/>
            <person name="Kurihara R."/>
            <person name="Nakajima Y."/>
            <person name="Kojima K."/>
            <person name="Kimura-Someya T."/>
            <person name="Leonard G."/>
            <person name="Malmstrom R.R."/>
            <person name="Mende D."/>
            <person name="Olson D.K."/>
            <person name="Sudo Y."/>
            <person name="Sudek S."/>
            <person name="Richards T.A."/>
            <person name="DeLong E.F."/>
            <person name="Keeling P.J."/>
            <person name="Santoro A.E."/>
            <person name="Shirouzu M."/>
            <person name="Iwasaki W."/>
            <person name="Worden A.Z."/>
        </authorList>
    </citation>
    <scope>NUCLEOTIDE SEQUENCE</scope>
</reference>
<feature type="transmembrane region" description="Helical" evidence="1">
    <location>
        <begin position="45"/>
        <end position="66"/>
    </location>
</feature>
<proteinExistence type="predicted"/>
<gene>
    <name evidence="2" type="ORF">3_81</name>
</gene>
<name>A0A5B8IIF3_9VIRU</name>
<organism evidence="2">
    <name type="scientific">Mimiviridae sp. ChoanoV1</name>
    <dbReference type="NCBI Taxonomy" id="2596887"/>
    <lineage>
        <taxon>Viruses</taxon>
        <taxon>Varidnaviria</taxon>
        <taxon>Bamfordvirae</taxon>
        <taxon>Nucleocytoviricota</taxon>
        <taxon>Megaviricetes</taxon>
        <taxon>Imitervirales</taxon>
        <taxon>Schizomimiviridae</taxon>
    </lineage>
</organism>
<keyword evidence="1" id="KW-1133">Transmembrane helix</keyword>
<accession>A0A5B8IIF3</accession>
<protein>
    <submittedName>
        <fullName evidence="2">Uncharacterized protein</fullName>
    </submittedName>
</protein>
<feature type="transmembrane region" description="Helical" evidence="1">
    <location>
        <begin position="115"/>
        <end position="134"/>
    </location>
</feature>
<sequence>MYIHGIITILIFSFIIYFITKNLITFERSLELKNRELINTRDRSIFTRFVIKNTIIAGSLAFVIGLKTRDLIQSLLDSIINPFFKDKKRITEVTKLFGFSIFGMKFCFSDFILDLIKYIIFMLISYLIILLVYIKTDFIVLQYNNNRNNKKDKEKKENKKLKLF</sequence>
<feature type="transmembrane region" description="Helical" evidence="1">
    <location>
        <begin position="6"/>
        <end position="24"/>
    </location>
</feature>